<organism evidence="3 4">
    <name type="scientific">Vibrio ziniensis</name>
    <dbReference type="NCBI Taxonomy" id="2711221"/>
    <lineage>
        <taxon>Bacteria</taxon>
        <taxon>Pseudomonadati</taxon>
        <taxon>Pseudomonadota</taxon>
        <taxon>Gammaproteobacteria</taxon>
        <taxon>Vibrionales</taxon>
        <taxon>Vibrionaceae</taxon>
        <taxon>Vibrio</taxon>
    </lineage>
</organism>
<feature type="transmembrane region" description="Helical" evidence="1">
    <location>
        <begin position="193"/>
        <end position="212"/>
    </location>
</feature>
<sequence>MTDKQAVDAVWFYEKGGKQCGGVTLEEMIALIQSKSLNELSLVWTKALSDWMPLRETVLSEYLDANVSQERVVNANVPPPLKANIEPKETPQLLGFVATLKDVWALVYAPSSASVLIYLLALYLGYSREDSYELWISPIFVAMSWGIVFVVWLYDWWKFRKTEGYTYTGWSWWWLIMPCYLHARVGKRLKYTFAMMGLSVLFSSLVSIVLTLHGTEYFDDGYTSYQSHSNNHLAAQQVPSLQAVANSLQLSMDMKLRSEYGKDYQFGENRVYVEQLGDYRFKAYNSWSCGSGGCDYTYYGYAGSDTICELNANNDAQAYAQTDCISEAFKVQ</sequence>
<dbReference type="Proteomes" id="UP000503003">
    <property type="component" value="Chromosome 1"/>
</dbReference>
<protein>
    <submittedName>
        <fullName evidence="3">DUF4339 domain-containing protein</fullName>
    </submittedName>
</protein>
<dbReference type="KEGG" id="vzi:G5S32_03460"/>
<gene>
    <name evidence="3" type="ORF">G5S32_03460</name>
</gene>
<keyword evidence="1" id="KW-0472">Membrane</keyword>
<proteinExistence type="predicted"/>
<keyword evidence="1" id="KW-0812">Transmembrane</keyword>
<feature type="transmembrane region" description="Helical" evidence="1">
    <location>
        <begin position="164"/>
        <end position="181"/>
    </location>
</feature>
<dbReference type="AlphaFoldDB" id="A0A6G7CGA1"/>
<feature type="domain" description="GYF" evidence="2">
    <location>
        <begin position="11"/>
        <end position="56"/>
    </location>
</feature>
<evidence type="ECO:0000259" key="2">
    <source>
        <dbReference type="Pfam" id="PF14237"/>
    </source>
</evidence>
<evidence type="ECO:0000313" key="3">
    <source>
        <dbReference type="EMBL" id="QIH41100.1"/>
    </source>
</evidence>
<dbReference type="RefSeq" id="WP_165310505.1">
    <property type="nucleotide sequence ID" value="NZ_CP049331.1"/>
</dbReference>
<reference evidence="3 4" key="1">
    <citation type="submission" date="2020-02" db="EMBL/GenBank/DDBJ databases">
        <title>A complete genome of a marine bacterium Vibrio sp. ZWAL4003 isolated from the mangrove sediment with the ability to degrade polysaccharides.</title>
        <authorList>
            <person name="Wu J."/>
            <person name="Qu W."/>
            <person name="Zeng R."/>
        </authorList>
    </citation>
    <scope>NUCLEOTIDE SEQUENCE [LARGE SCALE GENOMIC DNA]</scope>
    <source>
        <strain evidence="3 4">ZWAL4003</strain>
    </source>
</reference>
<dbReference type="InterPro" id="IPR025640">
    <property type="entry name" value="GYF_2"/>
</dbReference>
<name>A0A6G7CGA1_9VIBR</name>
<evidence type="ECO:0000313" key="4">
    <source>
        <dbReference type="Proteomes" id="UP000503003"/>
    </source>
</evidence>
<accession>A0A6G7CGA1</accession>
<feature type="transmembrane region" description="Helical" evidence="1">
    <location>
        <begin position="103"/>
        <end position="125"/>
    </location>
</feature>
<evidence type="ECO:0000256" key="1">
    <source>
        <dbReference type="SAM" id="Phobius"/>
    </source>
</evidence>
<dbReference type="EMBL" id="CP049331">
    <property type="protein sequence ID" value="QIH41100.1"/>
    <property type="molecule type" value="Genomic_DNA"/>
</dbReference>
<dbReference type="Pfam" id="PF14237">
    <property type="entry name" value="GYF_2"/>
    <property type="match status" value="1"/>
</dbReference>
<feature type="transmembrane region" description="Helical" evidence="1">
    <location>
        <begin position="132"/>
        <end position="152"/>
    </location>
</feature>
<keyword evidence="1" id="KW-1133">Transmembrane helix</keyword>
<keyword evidence="4" id="KW-1185">Reference proteome</keyword>